<keyword evidence="4" id="KW-1185">Reference proteome</keyword>
<dbReference type="Gene3D" id="3.40.50.1110">
    <property type="entry name" value="SGNH hydrolase"/>
    <property type="match status" value="1"/>
</dbReference>
<dbReference type="Proteomes" id="UP000190797">
    <property type="component" value="Chromosome"/>
</dbReference>
<dbReference type="AlphaFoldDB" id="A0A1U9ZWQ3"/>
<dbReference type="PANTHER" id="PTHR43784:SF2">
    <property type="entry name" value="GDSL-LIKE LIPASE_ACYLHYDROLASE, PUTATIVE (AFU_ORTHOLOGUE AFUA_2G00820)-RELATED"/>
    <property type="match status" value="1"/>
</dbReference>
<reference evidence="4" key="1">
    <citation type="journal article" date="2017" name="Med. Chem. Commun.">
        <title>Nonomuraea sp. ATCC 55076 harbours the largest actinomycete chromosome to date and the kistamicin biosynthetic gene cluster.</title>
        <authorList>
            <person name="Nazari B."/>
            <person name="Forneris C.C."/>
            <person name="Gibson M.I."/>
            <person name="Moon K."/>
            <person name="Schramma K.R."/>
            <person name="Seyedsayamdost M.R."/>
        </authorList>
    </citation>
    <scope>NUCLEOTIDE SEQUENCE [LARGE SCALE GENOMIC DNA]</scope>
    <source>
        <strain evidence="4">ATCC 55076</strain>
    </source>
</reference>
<accession>A0A1U9ZWQ3</accession>
<dbReference type="KEGG" id="noa:BKM31_13635"/>
<name>A0A1U9ZWQ3_9ACTN</name>
<dbReference type="SUPFAM" id="SSF52266">
    <property type="entry name" value="SGNH hydrolase"/>
    <property type="match status" value="1"/>
</dbReference>
<dbReference type="Pfam" id="PF13472">
    <property type="entry name" value="Lipase_GDSL_2"/>
    <property type="match status" value="1"/>
</dbReference>
<evidence type="ECO:0000259" key="2">
    <source>
        <dbReference type="Pfam" id="PF13472"/>
    </source>
</evidence>
<organism evidence="3 4">
    <name type="scientific">[Actinomadura] parvosata subsp. kistnae</name>
    <dbReference type="NCBI Taxonomy" id="1909395"/>
    <lineage>
        <taxon>Bacteria</taxon>
        <taxon>Bacillati</taxon>
        <taxon>Actinomycetota</taxon>
        <taxon>Actinomycetes</taxon>
        <taxon>Streptosporangiales</taxon>
        <taxon>Streptosporangiaceae</taxon>
        <taxon>Nonomuraea</taxon>
    </lineage>
</organism>
<feature type="compositionally biased region" description="Basic and acidic residues" evidence="1">
    <location>
        <begin position="275"/>
        <end position="288"/>
    </location>
</feature>
<feature type="domain" description="SGNH hydrolase-type esterase" evidence="2">
    <location>
        <begin position="13"/>
        <end position="186"/>
    </location>
</feature>
<proteinExistence type="predicted"/>
<dbReference type="InterPro" id="IPR013830">
    <property type="entry name" value="SGNH_hydro"/>
</dbReference>
<evidence type="ECO:0000256" key="1">
    <source>
        <dbReference type="SAM" id="MobiDB-lite"/>
    </source>
</evidence>
<dbReference type="InterPro" id="IPR036514">
    <property type="entry name" value="SGNH_hydro_sf"/>
</dbReference>
<dbReference type="CDD" id="cd01832">
    <property type="entry name" value="SGNH_hydrolase_like_1"/>
    <property type="match status" value="1"/>
</dbReference>
<dbReference type="EMBL" id="CP017717">
    <property type="protein sequence ID" value="AQZ62367.1"/>
    <property type="molecule type" value="Genomic_DNA"/>
</dbReference>
<dbReference type="PANTHER" id="PTHR43784">
    <property type="entry name" value="GDSL-LIKE LIPASE/ACYLHYDROLASE, PUTATIVE (AFU_ORTHOLOGUE AFUA_2G00820)-RELATED"/>
    <property type="match status" value="1"/>
</dbReference>
<feature type="region of interest" description="Disordered" evidence="1">
    <location>
        <begin position="258"/>
        <end position="304"/>
    </location>
</feature>
<sequence length="304" mass="32670">MTSVIRDDIRLVALGDSVTAGMGDPVPGRGWAGLLAEALGAGGPVALTNLAVRGACSADLASEQLPRALPLRPSVTTILIGVNDTLRGRFVPTAIARDLEQAIAGLTGAGSIVVTATLPDPGLLLRVPDAFRRPLARRVHLINGIVTGLAGRHDTVHLDLARHPALYDPRMWSMDRLHPSERGHRLLARLAAERLRLRGLPVRLPGLEPGAPEPPAWRSALRVTAGGAAWLTRRCFDFLPAFAVLVVKELWRPQGVDGEFAAPHPSGQPAVADGWDERPYEGRHRDRIVPAPGERGHQLRLPRP</sequence>
<dbReference type="STRING" id="1909395.BKM31_13635"/>
<evidence type="ECO:0000313" key="3">
    <source>
        <dbReference type="EMBL" id="AQZ62367.1"/>
    </source>
</evidence>
<dbReference type="OrthoDB" id="3465773at2"/>
<evidence type="ECO:0000313" key="4">
    <source>
        <dbReference type="Proteomes" id="UP000190797"/>
    </source>
</evidence>
<dbReference type="InterPro" id="IPR053140">
    <property type="entry name" value="GDSL_Rv0518-like"/>
</dbReference>
<gene>
    <name evidence="3" type="ORF">BKM31_13635</name>
</gene>
<protein>
    <recommendedName>
        <fullName evidence="2">SGNH hydrolase-type esterase domain-containing protein</fullName>
    </recommendedName>
</protein>